<dbReference type="KEGG" id="dti:Desti_4302"/>
<evidence type="ECO:0000256" key="5">
    <source>
        <dbReference type="ARBA" id="ARBA00023136"/>
    </source>
</evidence>
<keyword evidence="3 6" id="KW-0812">Transmembrane</keyword>
<feature type="transmembrane region" description="Helical" evidence="6">
    <location>
        <begin position="305"/>
        <end position="326"/>
    </location>
</feature>
<name>I4CBJ5_DESTA</name>
<dbReference type="eggNOG" id="COG2244">
    <property type="taxonomic scope" value="Bacteria"/>
</dbReference>
<organism evidence="7 8">
    <name type="scientific">Desulfomonile tiedjei (strain ATCC 49306 / DSM 6799 / DCB-1)</name>
    <dbReference type="NCBI Taxonomy" id="706587"/>
    <lineage>
        <taxon>Bacteria</taxon>
        <taxon>Pseudomonadati</taxon>
        <taxon>Thermodesulfobacteriota</taxon>
        <taxon>Desulfomonilia</taxon>
        <taxon>Desulfomonilales</taxon>
        <taxon>Desulfomonilaceae</taxon>
        <taxon>Desulfomonile</taxon>
    </lineage>
</organism>
<reference evidence="8" key="1">
    <citation type="submission" date="2012-06" db="EMBL/GenBank/DDBJ databases">
        <title>Complete sequence of chromosome of Desulfomonile tiedjei DSM 6799.</title>
        <authorList>
            <person name="Lucas S."/>
            <person name="Copeland A."/>
            <person name="Lapidus A."/>
            <person name="Glavina del Rio T."/>
            <person name="Dalin E."/>
            <person name="Tice H."/>
            <person name="Bruce D."/>
            <person name="Goodwin L."/>
            <person name="Pitluck S."/>
            <person name="Peters L."/>
            <person name="Ovchinnikova G."/>
            <person name="Zeytun A."/>
            <person name="Lu M."/>
            <person name="Kyrpides N."/>
            <person name="Mavromatis K."/>
            <person name="Ivanova N."/>
            <person name="Brettin T."/>
            <person name="Detter J.C."/>
            <person name="Han C."/>
            <person name="Larimer F."/>
            <person name="Land M."/>
            <person name="Hauser L."/>
            <person name="Markowitz V."/>
            <person name="Cheng J.-F."/>
            <person name="Hugenholtz P."/>
            <person name="Woyke T."/>
            <person name="Wu D."/>
            <person name="Spring S."/>
            <person name="Schroeder M."/>
            <person name="Brambilla E."/>
            <person name="Klenk H.-P."/>
            <person name="Eisen J.A."/>
        </authorList>
    </citation>
    <scope>NUCLEOTIDE SEQUENCE [LARGE SCALE GENOMIC DNA]</scope>
    <source>
        <strain evidence="8">ATCC 49306 / DSM 6799 / DCB-1</strain>
    </source>
</reference>
<keyword evidence="8" id="KW-1185">Reference proteome</keyword>
<accession>I4CBJ5</accession>
<dbReference type="OrthoDB" id="3831435at2"/>
<keyword evidence="5 6" id="KW-0472">Membrane</keyword>
<keyword evidence="4 6" id="KW-1133">Transmembrane helix</keyword>
<feature type="transmembrane region" description="Helical" evidence="6">
    <location>
        <begin position="382"/>
        <end position="404"/>
    </location>
</feature>
<feature type="transmembrane region" description="Helical" evidence="6">
    <location>
        <begin position="87"/>
        <end position="114"/>
    </location>
</feature>
<keyword evidence="2" id="KW-1003">Cell membrane</keyword>
<dbReference type="HOGENOM" id="CLU_037830_0_0_7"/>
<evidence type="ECO:0000256" key="3">
    <source>
        <dbReference type="ARBA" id="ARBA00022692"/>
    </source>
</evidence>
<dbReference type="EMBL" id="CP003360">
    <property type="protein sequence ID" value="AFM26936.1"/>
    <property type="molecule type" value="Genomic_DNA"/>
</dbReference>
<dbReference type="RefSeq" id="WP_014812056.1">
    <property type="nucleotide sequence ID" value="NC_018025.1"/>
</dbReference>
<comment type="subcellular location">
    <subcellularLocation>
        <location evidence="1">Cell membrane</location>
        <topology evidence="1">Multi-pass membrane protein</topology>
    </subcellularLocation>
</comment>
<evidence type="ECO:0000313" key="7">
    <source>
        <dbReference type="EMBL" id="AFM26936.1"/>
    </source>
</evidence>
<feature type="transmembrane region" description="Helical" evidence="6">
    <location>
        <begin position="20"/>
        <end position="42"/>
    </location>
</feature>
<dbReference type="STRING" id="706587.Desti_4302"/>
<dbReference type="GO" id="GO:0005886">
    <property type="term" value="C:plasma membrane"/>
    <property type="evidence" value="ECO:0007669"/>
    <property type="project" value="UniProtKB-SubCell"/>
</dbReference>
<proteinExistence type="predicted"/>
<feature type="transmembrane region" description="Helical" evidence="6">
    <location>
        <begin position="346"/>
        <end position="370"/>
    </location>
</feature>
<dbReference type="AlphaFoldDB" id="I4CBJ5"/>
<evidence type="ECO:0000313" key="8">
    <source>
        <dbReference type="Proteomes" id="UP000006055"/>
    </source>
</evidence>
<protein>
    <submittedName>
        <fullName evidence="7">Membrane protein involved in the export of O-antigen and teichoic acid</fullName>
    </submittedName>
</protein>
<dbReference type="Proteomes" id="UP000006055">
    <property type="component" value="Chromosome"/>
</dbReference>
<dbReference type="InterPro" id="IPR050833">
    <property type="entry name" value="Poly_Biosynth_Transport"/>
</dbReference>
<feature type="transmembrane region" description="Helical" evidence="6">
    <location>
        <begin position="54"/>
        <end position="75"/>
    </location>
</feature>
<feature type="transmembrane region" description="Helical" evidence="6">
    <location>
        <begin position="232"/>
        <end position="258"/>
    </location>
</feature>
<evidence type="ECO:0000256" key="2">
    <source>
        <dbReference type="ARBA" id="ARBA00022475"/>
    </source>
</evidence>
<evidence type="ECO:0000256" key="6">
    <source>
        <dbReference type="SAM" id="Phobius"/>
    </source>
</evidence>
<evidence type="ECO:0000256" key="4">
    <source>
        <dbReference type="ARBA" id="ARBA00022989"/>
    </source>
</evidence>
<feature type="transmembrane region" description="Helical" evidence="6">
    <location>
        <begin position="126"/>
        <end position="151"/>
    </location>
</feature>
<sequence length="449" mass="48123">MSYASLALAKLKNALASTGFIRNAALLAGSAAVTQVIFLSLSPILTRVYSPEDFGILGVFVSVVSMALPLASWRYEYAITLPQDDDIAVNVLVLAIIILLGMTLLSGTGLLIFGDYIMKALRVSTGWYFSCLLVGGLFASGLFQALNFWALRKKAFSRIARTKLAQGSITAIGQVALGLLHIGPAGLLLGDVVGRTAGIRVLAGLLWTERSNLVGSVSTGQLLKVARRYKRFPYLSCGSGVLNAVGLSIPVVLMASLYGVQAAGFFSLALRLIGLPINLLGQAAGQVFWGEASRMYEDPERLSRLFYRVLLIMFLVSIAMMVPLVVVAPSALALVFGEQWREAGYYVQALSLGFVVDFMATPLSSTLFALERQSWQLGWDAGRLALMLLVFIGVHSLGFSPLIAALCYGLAQVLAYGIHLTLSAIAIRIAKNKISQDLDNGDLRVGFSG</sequence>
<dbReference type="PANTHER" id="PTHR30250:SF28">
    <property type="entry name" value="POLYSACCHARIDE BIOSYNTHESIS PROTEIN"/>
    <property type="match status" value="1"/>
</dbReference>
<dbReference type="PANTHER" id="PTHR30250">
    <property type="entry name" value="PST FAMILY PREDICTED COLANIC ACID TRANSPORTER"/>
    <property type="match status" value="1"/>
</dbReference>
<dbReference type="Pfam" id="PF13440">
    <property type="entry name" value="Polysacc_synt_3"/>
    <property type="match status" value="1"/>
</dbReference>
<feature type="transmembrane region" description="Helical" evidence="6">
    <location>
        <begin position="410"/>
        <end position="430"/>
    </location>
</feature>
<feature type="transmembrane region" description="Helical" evidence="6">
    <location>
        <begin position="264"/>
        <end position="284"/>
    </location>
</feature>
<evidence type="ECO:0000256" key="1">
    <source>
        <dbReference type="ARBA" id="ARBA00004651"/>
    </source>
</evidence>
<gene>
    <name evidence="7" type="ordered locus">Desti_4302</name>
</gene>